<accession>A0AAD6J6E2</accession>
<sequence>MAALPPSRLDIIRAYRHLLRAGLRAVQYSSPARYAIRSKLRHAFRPEAPQNFNVYASPASQLPSVFPKTFSQTRIDNTIRFLDTAAMRLGMEHNIVKNLCHVEYRRHAHRSPRAAKNLKPEEWVPLNVVFDEYDDTLRMLNETMQLELR</sequence>
<organism evidence="1 2">
    <name type="scientific">Drechslerella dactyloides</name>
    <name type="common">Nematode-trapping fungus</name>
    <name type="synonym">Arthrobotrys dactyloides</name>
    <dbReference type="NCBI Taxonomy" id="74499"/>
    <lineage>
        <taxon>Eukaryota</taxon>
        <taxon>Fungi</taxon>
        <taxon>Dikarya</taxon>
        <taxon>Ascomycota</taxon>
        <taxon>Pezizomycotina</taxon>
        <taxon>Orbiliomycetes</taxon>
        <taxon>Orbiliales</taxon>
        <taxon>Orbiliaceae</taxon>
        <taxon>Drechslerella</taxon>
    </lineage>
</organism>
<dbReference type="Proteomes" id="UP001221413">
    <property type="component" value="Unassembled WGS sequence"/>
</dbReference>
<proteinExistence type="predicted"/>
<comment type="caution">
    <text evidence="1">The sequence shown here is derived from an EMBL/GenBank/DDBJ whole genome shotgun (WGS) entry which is preliminary data.</text>
</comment>
<dbReference type="EMBL" id="JAQGDS010000001">
    <property type="protein sequence ID" value="KAJ6264319.1"/>
    <property type="molecule type" value="Genomic_DNA"/>
</dbReference>
<reference evidence="1" key="1">
    <citation type="submission" date="2023-01" db="EMBL/GenBank/DDBJ databases">
        <title>The chitinases involved in constricting ring structure development in the nematode-trapping fungus Drechslerella dactyloides.</title>
        <authorList>
            <person name="Wang R."/>
            <person name="Zhang L."/>
            <person name="Tang P."/>
            <person name="Li S."/>
            <person name="Liang L."/>
        </authorList>
    </citation>
    <scope>NUCLEOTIDE SEQUENCE</scope>
    <source>
        <strain evidence="1">YMF1.00031</strain>
    </source>
</reference>
<evidence type="ECO:0008006" key="3">
    <source>
        <dbReference type="Google" id="ProtNLM"/>
    </source>
</evidence>
<keyword evidence="2" id="KW-1185">Reference proteome</keyword>
<evidence type="ECO:0000313" key="1">
    <source>
        <dbReference type="EMBL" id="KAJ6264319.1"/>
    </source>
</evidence>
<protein>
    <recommendedName>
        <fullName evidence="3">DUF1763-domain-containing protein</fullName>
    </recommendedName>
</protein>
<dbReference type="AlphaFoldDB" id="A0AAD6J6E2"/>
<name>A0AAD6J6E2_DREDA</name>
<evidence type="ECO:0000313" key="2">
    <source>
        <dbReference type="Proteomes" id="UP001221413"/>
    </source>
</evidence>
<gene>
    <name evidence="1" type="ORF">Dda_0464</name>
</gene>